<sequence length="231" mass="26015">MSDNDSAPSSSESNQSEKSGGDPLSGEIDHTNFLSDNMGVLFGNPNLSDVTFMVNGELFPAHKAILVARSEYFRAMFFGGMKESEEAEIILKENNGYAFRTLLRYIYTAKLSLNELEENQVLDFLGIVNKYGFSKLQNSIAEYLKEIANVKNVCAIYSTSQTYCIDDLMEHCLYVADRNASEVLTTQGFLHLPITEVTQLVSRDSFFAPEITIFRAIQNWVQAHPEMKVIY</sequence>
<dbReference type="InterPro" id="IPR011333">
    <property type="entry name" value="SKP1/BTB/POZ_sf"/>
</dbReference>
<feature type="domain" description="BTB" evidence="2">
    <location>
        <begin position="48"/>
        <end position="115"/>
    </location>
</feature>
<dbReference type="SUPFAM" id="SSF54695">
    <property type="entry name" value="POZ domain"/>
    <property type="match status" value="1"/>
</dbReference>
<accession>A0A0N4WD86</accession>
<dbReference type="GO" id="GO:0048512">
    <property type="term" value="P:circadian behavior"/>
    <property type="evidence" value="ECO:0007669"/>
    <property type="project" value="TreeGrafter"/>
</dbReference>
<gene>
    <name evidence="3" type="ORF">HPLM_LOCUS8520</name>
</gene>
<feature type="compositionally biased region" description="Low complexity" evidence="1">
    <location>
        <begin position="1"/>
        <end position="18"/>
    </location>
</feature>
<proteinExistence type="predicted"/>
<dbReference type="GO" id="GO:0008344">
    <property type="term" value="P:adult locomotory behavior"/>
    <property type="evidence" value="ECO:0007669"/>
    <property type="project" value="TreeGrafter"/>
</dbReference>
<evidence type="ECO:0000256" key="1">
    <source>
        <dbReference type="SAM" id="MobiDB-lite"/>
    </source>
</evidence>
<dbReference type="GO" id="GO:0050804">
    <property type="term" value="P:modulation of chemical synaptic transmission"/>
    <property type="evidence" value="ECO:0007669"/>
    <property type="project" value="TreeGrafter"/>
</dbReference>
<dbReference type="Gene3D" id="3.30.710.10">
    <property type="entry name" value="Potassium Channel Kv1.1, Chain A"/>
    <property type="match status" value="1"/>
</dbReference>
<organism evidence="5">
    <name type="scientific">Haemonchus placei</name>
    <name type="common">Barber's pole worm</name>
    <dbReference type="NCBI Taxonomy" id="6290"/>
    <lineage>
        <taxon>Eukaryota</taxon>
        <taxon>Metazoa</taxon>
        <taxon>Ecdysozoa</taxon>
        <taxon>Nematoda</taxon>
        <taxon>Chromadorea</taxon>
        <taxon>Rhabditida</taxon>
        <taxon>Rhabditina</taxon>
        <taxon>Rhabditomorpha</taxon>
        <taxon>Strongyloidea</taxon>
        <taxon>Trichostrongylidae</taxon>
        <taxon>Haemonchus</taxon>
    </lineage>
</organism>
<evidence type="ECO:0000313" key="3">
    <source>
        <dbReference type="EMBL" id="VDO35099.1"/>
    </source>
</evidence>
<evidence type="ECO:0000259" key="2">
    <source>
        <dbReference type="PROSITE" id="PS50097"/>
    </source>
</evidence>
<dbReference type="GO" id="GO:0005737">
    <property type="term" value="C:cytoplasm"/>
    <property type="evidence" value="ECO:0007669"/>
    <property type="project" value="TreeGrafter"/>
</dbReference>
<dbReference type="PANTHER" id="PTHR46306:SF1">
    <property type="entry name" value="BTB_POZ DOMAIN-CONTAINING PROTEIN 9"/>
    <property type="match status" value="1"/>
</dbReference>
<reference evidence="5" key="1">
    <citation type="submission" date="2017-02" db="UniProtKB">
        <authorList>
            <consortium name="WormBaseParasite"/>
        </authorList>
    </citation>
    <scope>IDENTIFICATION</scope>
</reference>
<evidence type="ECO:0000313" key="5">
    <source>
        <dbReference type="WBParaSite" id="HPLM_0000852801-mRNA-1"/>
    </source>
</evidence>
<dbReference type="InterPro" id="IPR011705">
    <property type="entry name" value="BACK"/>
</dbReference>
<dbReference type="Gene3D" id="1.25.40.420">
    <property type="match status" value="1"/>
</dbReference>
<dbReference type="SMART" id="SM00875">
    <property type="entry name" value="BACK"/>
    <property type="match status" value="1"/>
</dbReference>
<dbReference type="Pfam" id="PF00651">
    <property type="entry name" value="BTB"/>
    <property type="match status" value="1"/>
</dbReference>
<dbReference type="Pfam" id="PF07707">
    <property type="entry name" value="BACK"/>
    <property type="match status" value="1"/>
</dbReference>
<dbReference type="SMART" id="SM00225">
    <property type="entry name" value="BTB"/>
    <property type="match status" value="1"/>
</dbReference>
<dbReference type="STRING" id="6290.A0A0N4WD86"/>
<dbReference type="WBParaSite" id="HPLM_0000852801-mRNA-1">
    <property type="protein sequence ID" value="HPLM_0000852801-mRNA-1"/>
    <property type="gene ID" value="HPLM_0000852801"/>
</dbReference>
<dbReference type="PROSITE" id="PS50097">
    <property type="entry name" value="BTB"/>
    <property type="match status" value="1"/>
</dbReference>
<dbReference type="EMBL" id="UZAF01016879">
    <property type="protein sequence ID" value="VDO35099.1"/>
    <property type="molecule type" value="Genomic_DNA"/>
</dbReference>
<protein>
    <submittedName>
        <fullName evidence="5">BTB domain-containing protein</fullName>
    </submittedName>
</protein>
<evidence type="ECO:0000313" key="4">
    <source>
        <dbReference type="Proteomes" id="UP000268014"/>
    </source>
</evidence>
<dbReference type="InterPro" id="IPR000210">
    <property type="entry name" value="BTB/POZ_dom"/>
</dbReference>
<keyword evidence="4" id="KW-1185">Reference proteome</keyword>
<dbReference type="PANTHER" id="PTHR46306">
    <property type="entry name" value="BTB/POZ DOMAIN-CONTAINING PROTEIN 9"/>
    <property type="match status" value="1"/>
</dbReference>
<dbReference type="OrthoDB" id="5834576at2759"/>
<name>A0A0N4WD86_HAEPC</name>
<reference evidence="3 4" key="2">
    <citation type="submission" date="2018-11" db="EMBL/GenBank/DDBJ databases">
        <authorList>
            <consortium name="Pathogen Informatics"/>
        </authorList>
    </citation>
    <scope>NUCLEOTIDE SEQUENCE [LARGE SCALE GENOMIC DNA]</scope>
    <source>
        <strain evidence="3 4">MHpl1</strain>
    </source>
</reference>
<dbReference type="AlphaFoldDB" id="A0A0N4WD86"/>
<feature type="region of interest" description="Disordered" evidence="1">
    <location>
        <begin position="1"/>
        <end position="27"/>
    </location>
</feature>
<dbReference type="InterPro" id="IPR052407">
    <property type="entry name" value="BTB_POZ_domain_cont_9"/>
</dbReference>
<dbReference type="OMA" id="AWRFHAL"/>
<dbReference type="Proteomes" id="UP000268014">
    <property type="component" value="Unassembled WGS sequence"/>
</dbReference>